<feature type="transmembrane region" description="Helical" evidence="2">
    <location>
        <begin position="309"/>
        <end position="331"/>
    </location>
</feature>
<dbReference type="EMBL" id="JAWWNJ010000011">
    <property type="protein sequence ID" value="KAK7044365.1"/>
    <property type="molecule type" value="Genomic_DNA"/>
</dbReference>
<evidence type="ECO:0008006" key="5">
    <source>
        <dbReference type="Google" id="ProtNLM"/>
    </source>
</evidence>
<feature type="region of interest" description="Disordered" evidence="1">
    <location>
        <begin position="338"/>
        <end position="478"/>
    </location>
</feature>
<feature type="region of interest" description="Disordered" evidence="1">
    <location>
        <begin position="492"/>
        <end position="515"/>
    </location>
</feature>
<accession>A0AAW0CZP1</accession>
<feature type="compositionally biased region" description="Low complexity" evidence="1">
    <location>
        <begin position="453"/>
        <end position="478"/>
    </location>
</feature>
<evidence type="ECO:0000313" key="4">
    <source>
        <dbReference type="Proteomes" id="UP001362999"/>
    </source>
</evidence>
<feature type="compositionally biased region" description="Polar residues" evidence="1">
    <location>
        <begin position="376"/>
        <end position="390"/>
    </location>
</feature>
<dbReference type="Gene3D" id="2.60.120.260">
    <property type="entry name" value="Galactose-binding domain-like"/>
    <property type="match status" value="1"/>
</dbReference>
<reference evidence="3 4" key="1">
    <citation type="journal article" date="2024" name="J Genomics">
        <title>Draft genome sequencing and assembly of Favolaschia claudopus CIRM-BRFM 2984 isolated from oak limbs.</title>
        <authorList>
            <person name="Navarro D."/>
            <person name="Drula E."/>
            <person name="Chaduli D."/>
            <person name="Cazenave R."/>
            <person name="Ahrendt S."/>
            <person name="Wang J."/>
            <person name="Lipzen A."/>
            <person name="Daum C."/>
            <person name="Barry K."/>
            <person name="Grigoriev I.V."/>
            <person name="Favel A."/>
            <person name="Rosso M.N."/>
            <person name="Martin F."/>
        </authorList>
    </citation>
    <scope>NUCLEOTIDE SEQUENCE [LARGE SCALE GENOMIC DNA]</scope>
    <source>
        <strain evidence="3 4">CIRM-BRFM 2984</strain>
    </source>
</reference>
<keyword evidence="2" id="KW-0812">Transmembrane</keyword>
<feature type="compositionally biased region" description="Low complexity" evidence="1">
    <location>
        <begin position="391"/>
        <end position="423"/>
    </location>
</feature>
<name>A0AAW0CZP1_9AGAR</name>
<proteinExistence type="predicted"/>
<keyword evidence="2" id="KW-1133">Transmembrane helix</keyword>
<evidence type="ECO:0000256" key="2">
    <source>
        <dbReference type="SAM" id="Phobius"/>
    </source>
</evidence>
<keyword evidence="4" id="KW-1185">Reference proteome</keyword>
<keyword evidence="2" id="KW-0472">Membrane</keyword>
<comment type="caution">
    <text evidence="3">The sequence shown here is derived from an EMBL/GenBank/DDBJ whole genome shotgun (WGS) entry which is preliminary data.</text>
</comment>
<gene>
    <name evidence="3" type="ORF">R3P38DRAFT_161857</name>
</gene>
<evidence type="ECO:0000256" key="1">
    <source>
        <dbReference type="SAM" id="MobiDB-lite"/>
    </source>
</evidence>
<sequence>MSSWNFTIDDTSPFLTYIPYADGSNSGLTNGWVPWYDTSGFLTKNGNAGVGASYHITSSQNNASVAFEFYGNAVYLYGTTNASYSVIIDGSTSQHTPPSSPDLLFQKTGLDTKTHSVTLSATPNDPAQQFAFDRAVISAPLTDKNAPKESFYDNLDTAHINYSGTWTTPTAAGIPNTSVTHPWHTTKETASATMEIGKGAVGVSLWGMANWGNWVYQVSLDGTNNSYNGSTFFQVPDALLFHQGGLDPTVNHNISIKNVSPGMNLALNSIRVFTVDEGAVPPSSSGFIASPSSSAAASTSKSSSVNAGAVAGGVIGALVLLAGLALIWWCLRRRRRRAADAPENGKTEGYFYNDQLQPYSDGEPSFVSAGNEGAPLSTTTENGTMASPSFTTSLTGLTSTAGPRSEAALSSSSATATATGTDRSGTHGAGGGFGGSEKRRQLVMASLPSPTQSAAELPASPTTTATAPTPGAPVGLAPTDVDRLVELIAQRIDPRQNINAGNRESAGAPPPEYRG</sequence>
<dbReference type="Proteomes" id="UP001362999">
    <property type="component" value="Unassembled WGS sequence"/>
</dbReference>
<protein>
    <recommendedName>
        <fullName evidence="5">Transmembrane protein</fullName>
    </recommendedName>
</protein>
<evidence type="ECO:0000313" key="3">
    <source>
        <dbReference type="EMBL" id="KAK7044365.1"/>
    </source>
</evidence>
<organism evidence="3 4">
    <name type="scientific">Favolaschia claudopus</name>
    <dbReference type="NCBI Taxonomy" id="2862362"/>
    <lineage>
        <taxon>Eukaryota</taxon>
        <taxon>Fungi</taxon>
        <taxon>Dikarya</taxon>
        <taxon>Basidiomycota</taxon>
        <taxon>Agaricomycotina</taxon>
        <taxon>Agaricomycetes</taxon>
        <taxon>Agaricomycetidae</taxon>
        <taxon>Agaricales</taxon>
        <taxon>Marasmiineae</taxon>
        <taxon>Mycenaceae</taxon>
        <taxon>Favolaschia</taxon>
    </lineage>
</organism>
<dbReference type="AlphaFoldDB" id="A0AAW0CZP1"/>